<dbReference type="AlphaFoldDB" id="A0A977KBH5"/>
<dbReference type="EMBL" id="CP006868">
    <property type="protein sequence ID" value="UXD22609.1"/>
    <property type="molecule type" value="Genomic_DNA"/>
</dbReference>
<accession>A0A977KBH5</accession>
<sequence length="46" mass="5684">MMMSEWENFNVEEPEDLFAMEEMFYEDLSKCRGKGKKKREKFKVEK</sequence>
<dbReference type="Proteomes" id="UP001063698">
    <property type="component" value="Chromosome"/>
</dbReference>
<reference evidence="1" key="1">
    <citation type="submission" date="2013-11" db="EMBL/GenBank/DDBJ databases">
        <title>Comparative genomics of Ignicoccus.</title>
        <authorList>
            <person name="Podar M."/>
        </authorList>
    </citation>
    <scope>NUCLEOTIDE SEQUENCE</scope>
    <source>
        <strain evidence="1">DSM 13166</strain>
    </source>
</reference>
<organism evidence="1 2">
    <name type="scientific">Ignicoccus pacificus DSM 13166</name>
    <dbReference type="NCBI Taxonomy" id="940294"/>
    <lineage>
        <taxon>Archaea</taxon>
        <taxon>Thermoproteota</taxon>
        <taxon>Thermoprotei</taxon>
        <taxon>Desulfurococcales</taxon>
        <taxon>Desulfurococcaceae</taxon>
        <taxon>Ignicoccus</taxon>
    </lineage>
</organism>
<evidence type="ECO:0000313" key="2">
    <source>
        <dbReference type="Proteomes" id="UP001063698"/>
    </source>
</evidence>
<gene>
    <name evidence="1" type="ORF">IPA_06680</name>
</gene>
<evidence type="ECO:0000313" key="1">
    <source>
        <dbReference type="EMBL" id="UXD22609.1"/>
    </source>
</evidence>
<proteinExistence type="predicted"/>
<keyword evidence="2" id="KW-1185">Reference proteome</keyword>
<name>A0A977KBH5_9CREN</name>
<dbReference type="KEGG" id="ipc:IPA_06680"/>
<protein>
    <submittedName>
        <fullName evidence="1">Uncharacterized protein</fullName>
    </submittedName>
</protein>